<sequence length="286" mass="31001">MKSLSIKAYAKINLFLKVHEKRADGYHGVSTALTNVDLADELKFSSSSQLTLASNTQILEQENLIMKAAKLLQAESKASYGAAITLKKNIPIEAGLGGGSSDAAATIVALNKLWGLNWPDEKLSEIGARLGSDVNFFLHGGLALAEGRGEKILPISEFLELVLVIAKPDFGIKASEAYSYWDELTDNKETDTSELMAAAKESKLSTDTLFNDLEAPVLTHYPKLKRLFEVGLAAGAKKVMLSGSGSAFFAIVDKETQNNVYSAFKQEGLALYRAKTINRSFDIDES</sequence>
<dbReference type="PANTHER" id="PTHR43527:SF2">
    <property type="entry name" value="4-DIPHOSPHOCYTIDYL-2-C-METHYL-D-ERYTHRITOL KINASE, CHLOROPLASTIC"/>
    <property type="match status" value="1"/>
</dbReference>
<dbReference type="GO" id="GO:0050515">
    <property type="term" value="F:4-(cytidine 5'-diphospho)-2-C-methyl-D-erythritol kinase activity"/>
    <property type="evidence" value="ECO:0007669"/>
    <property type="project" value="UniProtKB-EC"/>
</dbReference>
<proteinExistence type="inferred from homology"/>
<comment type="caution">
    <text evidence="10">The sequence shown here is derived from an EMBL/GenBank/DDBJ whole genome shotgun (WGS) entry which is preliminary data.</text>
</comment>
<dbReference type="PIRSF" id="PIRSF010376">
    <property type="entry name" value="IspE"/>
    <property type="match status" value="1"/>
</dbReference>
<reference evidence="10" key="1">
    <citation type="journal article" date="2015" name="Nature">
        <title>Complex archaea that bridge the gap between prokaryotes and eukaryotes.</title>
        <authorList>
            <person name="Spang A."/>
            <person name="Saw J.H."/>
            <person name="Jorgensen S.L."/>
            <person name="Zaremba-Niedzwiedzka K."/>
            <person name="Martijn J."/>
            <person name="Lind A.E."/>
            <person name="van Eijk R."/>
            <person name="Schleper C."/>
            <person name="Guy L."/>
            <person name="Ettema T.J."/>
        </authorList>
    </citation>
    <scope>NUCLEOTIDE SEQUENCE</scope>
</reference>
<dbReference type="Gene3D" id="3.30.70.890">
    <property type="entry name" value="GHMP kinase, C-terminal domain"/>
    <property type="match status" value="1"/>
</dbReference>
<name>A0A0F9RTG0_9ZZZZ</name>
<evidence type="ECO:0000313" key="10">
    <source>
        <dbReference type="EMBL" id="KKN20523.1"/>
    </source>
</evidence>
<dbReference type="InterPro" id="IPR006204">
    <property type="entry name" value="GHMP_kinase_N_dom"/>
</dbReference>
<feature type="domain" description="GHMP kinase C-terminal" evidence="9">
    <location>
        <begin position="189"/>
        <end position="267"/>
    </location>
</feature>
<dbReference type="InterPro" id="IPR036554">
    <property type="entry name" value="GHMP_kinase_C_sf"/>
</dbReference>
<evidence type="ECO:0000256" key="4">
    <source>
        <dbReference type="ARBA" id="ARBA00022741"/>
    </source>
</evidence>
<dbReference type="Gene3D" id="3.30.230.10">
    <property type="match status" value="1"/>
</dbReference>
<dbReference type="EMBL" id="LAZR01003234">
    <property type="protein sequence ID" value="KKN20523.1"/>
    <property type="molecule type" value="Genomic_DNA"/>
</dbReference>
<feature type="domain" description="GHMP kinase N-terminal" evidence="8">
    <location>
        <begin position="63"/>
        <end position="141"/>
    </location>
</feature>
<dbReference type="InterPro" id="IPR013750">
    <property type="entry name" value="GHMP_kinase_C_dom"/>
</dbReference>
<evidence type="ECO:0000256" key="6">
    <source>
        <dbReference type="ARBA" id="ARBA00022840"/>
    </source>
</evidence>
<dbReference type="GO" id="GO:0005524">
    <property type="term" value="F:ATP binding"/>
    <property type="evidence" value="ECO:0007669"/>
    <property type="project" value="UniProtKB-KW"/>
</dbReference>
<dbReference type="Pfam" id="PF08544">
    <property type="entry name" value="GHMP_kinases_C"/>
    <property type="match status" value="1"/>
</dbReference>
<evidence type="ECO:0000259" key="8">
    <source>
        <dbReference type="Pfam" id="PF00288"/>
    </source>
</evidence>
<dbReference type="InterPro" id="IPR004424">
    <property type="entry name" value="IspE"/>
</dbReference>
<dbReference type="PANTHER" id="PTHR43527">
    <property type="entry name" value="4-DIPHOSPHOCYTIDYL-2-C-METHYL-D-ERYTHRITOL KINASE, CHLOROPLASTIC"/>
    <property type="match status" value="1"/>
</dbReference>
<evidence type="ECO:0000256" key="5">
    <source>
        <dbReference type="ARBA" id="ARBA00022777"/>
    </source>
</evidence>
<gene>
    <name evidence="10" type="ORF">LCGC14_0934690</name>
</gene>
<comment type="similarity">
    <text evidence="1">Belongs to the GHMP kinase family. IspE subfamily.</text>
</comment>
<keyword evidence="4" id="KW-0547">Nucleotide-binding</keyword>
<evidence type="ECO:0000256" key="2">
    <source>
        <dbReference type="ARBA" id="ARBA00012052"/>
    </source>
</evidence>
<keyword evidence="5" id="KW-0418">Kinase</keyword>
<evidence type="ECO:0000259" key="9">
    <source>
        <dbReference type="Pfam" id="PF08544"/>
    </source>
</evidence>
<accession>A0A0F9RTG0</accession>
<dbReference type="EC" id="2.7.1.148" evidence="2"/>
<keyword evidence="3" id="KW-0808">Transferase</keyword>
<protein>
    <recommendedName>
        <fullName evidence="2">4-(cytidine 5'-diphospho)-2-C-methyl-D-erythritol kinase</fullName>
        <ecNumber evidence="2">2.7.1.148</ecNumber>
    </recommendedName>
    <alternativeName>
        <fullName evidence="7">4-(cytidine-5'-diphospho)-2-C-methyl-D-erythritol kinase</fullName>
    </alternativeName>
</protein>
<evidence type="ECO:0000256" key="3">
    <source>
        <dbReference type="ARBA" id="ARBA00022679"/>
    </source>
</evidence>
<dbReference type="SUPFAM" id="SSF54211">
    <property type="entry name" value="Ribosomal protein S5 domain 2-like"/>
    <property type="match status" value="1"/>
</dbReference>
<dbReference type="InterPro" id="IPR020568">
    <property type="entry name" value="Ribosomal_Su5_D2-typ_SF"/>
</dbReference>
<evidence type="ECO:0000256" key="1">
    <source>
        <dbReference type="ARBA" id="ARBA00009684"/>
    </source>
</evidence>
<dbReference type="AlphaFoldDB" id="A0A0F9RTG0"/>
<dbReference type="NCBIfam" id="TIGR00154">
    <property type="entry name" value="ispE"/>
    <property type="match status" value="1"/>
</dbReference>
<dbReference type="InterPro" id="IPR014721">
    <property type="entry name" value="Ribsml_uS5_D2-typ_fold_subgr"/>
</dbReference>
<dbReference type="HAMAP" id="MF_00061">
    <property type="entry name" value="IspE"/>
    <property type="match status" value="1"/>
</dbReference>
<keyword evidence="6" id="KW-0067">ATP-binding</keyword>
<dbReference type="Pfam" id="PF00288">
    <property type="entry name" value="GHMP_kinases_N"/>
    <property type="match status" value="1"/>
</dbReference>
<evidence type="ECO:0000256" key="7">
    <source>
        <dbReference type="ARBA" id="ARBA00032554"/>
    </source>
</evidence>
<organism evidence="10">
    <name type="scientific">marine sediment metagenome</name>
    <dbReference type="NCBI Taxonomy" id="412755"/>
    <lineage>
        <taxon>unclassified sequences</taxon>
        <taxon>metagenomes</taxon>
        <taxon>ecological metagenomes</taxon>
    </lineage>
</organism>
<dbReference type="GO" id="GO:0016114">
    <property type="term" value="P:terpenoid biosynthetic process"/>
    <property type="evidence" value="ECO:0007669"/>
    <property type="project" value="InterPro"/>
</dbReference>
<dbReference type="SUPFAM" id="SSF55060">
    <property type="entry name" value="GHMP Kinase, C-terminal domain"/>
    <property type="match status" value="1"/>
</dbReference>